<dbReference type="CDD" id="cd23169">
    <property type="entry name" value="ps-ssRNAv-Picornavirales"/>
    <property type="match status" value="1"/>
</dbReference>
<dbReference type="Gene3D" id="1.20.960.20">
    <property type="match status" value="1"/>
</dbReference>
<dbReference type="Pfam" id="PF00680">
    <property type="entry name" value="RdRP_1"/>
    <property type="match status" value="1"/>
</dbReference>
<dbReference type="InterPro" id="IPR043128">
    <property type="entry name" value="Rev_trsase/Diguanyl_cyclase"/>
</dbReference>
<dbReference type="SUPFAM" id="SSF56672">
    <property type="entry name" value="DNA/RNA polymerases"/>
    <property type="match status" value="1"/>
</dbReference>
<accession>A0A8K1HJE8</accession>
<dbReference type="InterPro" id="IPR001205">
    <property type="entry name" value="RNA-dir_pol_C"/>
</dbReference>
<evidence type="ECO:0000256" key="2">
    <source>
        <dbReference type="ARBA" id="ARBA00022695"/>
    </source>
</evidence>
<dbReference type="GO" id="GO:0039694">
    <property type="term" value="P:viral RNA genome replication"/>
    <property type="evidence" value="ECO:0007669"/>
    <property type="project" value="InterPro"/>
</dbReference>
<reference evidence="5" key="1">
    <citation type="submission" date="2021-07" db="EMBL/GenBank/DDBJ databases">
        <title>Communication and adaptive evolution of viruses within giant pandas and their associated organisms in a local ecological environment.</title>
        <authorList>
            <person name="Zhao M."/>
            <person name="Liu S."/>
            <person name="Zhang W."/>
        </authorList>
    </citation>
    <scope>NUCLEOTIDE SEQUENCE</scope>
    <source>
        <strain evidence="5">Rpf292PicorV01-12</strain>
    </source>
</reference>
<dbReference type="GO" id="GO:0003723">
    <property type="term" value="F:RNA binding"/>
    <property type="evidence" value="ECO:0007669"/>
    <property type="project" value="InterPro"/>
</dbReference>
<dbReference type="EMBL" id="MZ556289">
    <property type="protein sequence ID" value="UBJ26089.1"/>
    <property type="molecule type" value="Genomic_RNA"/>
</dbReference>
<organism evidence="5">
    <name type="scientific">Riboviria sp</name>
    <dbReference type="NCBI Taxonomy" id="2585031"/>
    <lineage>
        <taxon>Viruses</taxon>
        <taxon>Riboviria</taxon>
    </lineage>
</organism>
<sequence>MTIEGVKPKTKRDLFTEEPHRTFPGRIYRKMKPEYKKFYEDYKRNLPSIEWVSCLKDELRSLKKVETGATRLFSIAPVQYVMLGREITMHMQEQLYNARLTCPVSIGINAHSDEWGIFISKLSTPINPRTIRYLAGDKSKYDMTVPNEFNQQILEFFKLYSDEEMHADLDYFFEEIMYGKHVVLNQQFIKSGGNCSGGPITALMNSLTNALMDLYIFVKGCLFHGLNPREAFPHGLQIRAYGDDDIIAVDSSLYPWYTMKFLATEFAILGIKYTDASKGYPQTDYVEREDVSYLKRNFVLESDYVYAPRPLEEILEQLNWYRIGTVSAEQQCKFNVEDVMRELAHHPREVFVLWRNNINKILMKHGFSIVPDNFYETRQHMMNAI</sequence>
<dbReference type="Gene3D" id="3.30.70.270">
    <property type="match status" value="1"/>
</dbReference>
<keyword evidence="1" id="KW-0808">Transferase</keyword>
<protein>
    <submittedName>
        <fullName evidence="5">Putative nonstructural protein</fullName>
    </submittedName>
</protein>
<dbReference type="InterPro" id="IPR043502">
    <property type="entry name" value="DNA/RNA_pol_sf"/>
</dbReference>
<name>A0A8K1HJE8_9VIRU</name>
<dbReference type="InterPro" id="IPR007094">
    <property type="entry name" value="RNA-dir_pol_PSvirus"/>
</dbReference>
<dbReference type="GO" id="GO:0003968">
    <property type="term" value="F:RNA-directed RNA polymerase activity"/>
    <property type="evidence" value="ECO:0007669"/>
    <property type="project" value="InterPro"/>
</dbReference>
<keyword evidence="2" id="KW-0548">Nucleotidyltransferase</keyword>
<dbReference type="GO" id="GO:0006351">
    <property type="term" value="P:DNA-templated transcription"/>
    <property type="evidence" value="ECO:0007669"/>
    <property type="project" value="InterPro"/>
</dbReference>
<evidence type="ECO:0000256" key="1">
    <source>
        <dbReference type="ARBA" id="ARBA00022679"/>
    </source>
</evidence>
<keyword evidence="3" id="KW-0693">Viral RNA replication</keyword>
<evidence type="ECO:0000313" key="5">
    <source>
        <dbReference type="EMBL" id="UBJ26089.1"/>
    </source>
</evidence>
<dbReference type="PROSITE" id="PS50507">
    <property type="entry name" value="RDRP_SSRNA_POS"/>
    <property type="match status" value="1"/>
</dbReference>
<evidence type="ECO:0000256" key="3">
    <source>
        <dbReference type="ARBA" id="ARBA00022953"/>
    </source>
</evidence>
<proteinExistence type="predicted"/>
<evidence type="ECO:0000259" key="4">
    <source>
        <dbReference type="PROSITE" id="PS50507"/>
    </source>
</evidence>
<feature type="domain" description="RdRp catalytic" evidence="4">
    <location>
        <begin position="131"/>
        <end position="257"/>
    </location>
</feature>